<dbReference type="PANTHER" id="PTHR43712:SF5">
    <property type="entry name" value="O-METHYLTRANSFERASE ASQN-RELATED"/>
    <property type="match status" value="1"/>
</dbReference>
<accession>A0A8H7ATN1</accession>
<feature type="domain" description="Reverse transcriptase/retrotransposon-derived protein RNase H-like" evidence="1">
    <location>
        <begin position="23"/>
        <end position="66"/>
    </location>
</feature>
<dbReference type="OrthoDB" id="1606438at2759"/>
<evidence type="ECO:0000313" key="2">
    <source>
        <dbReference type="EMBL" id="KAF7512752.1"/>
    </source>
</evidence>
<dbReference type="SUPFAM" id="SSF56672">
    <property type="entry name" value="DNA/RNA polymerases"/>
    <property type="match status" value="1"/>
</dbReference>
<comment type="caution">
    <text evidence="2">The sequence shown here is derived from an EMBL/GenBank/DDBJ whole genome shotgun (WGS) entry which is preliminary data.</text>
</comment>
<reference evidence="2" key="1">
    <citation type="submission" date="2020-02" db="EMBL/GenBank/DDBJ databases">
        <authorList>
            <person name="Palmer J.M."/>
        </authorList>
    </citation>
    <scope>NUCLEOTIDE SEQUENCE</scope>
    <source>
        <strain evidence="2">EPUS1.4</strain>
        <tissue evidence="2">Thallus</tissue>
    </source>
</reference>
<dbReference type="Pfam" id="PF17919">
    <property type="entry name" value="RT_RNaseH_2"/>
    <property type="match status" value="1"/>
</dbReference>
<dbReference type="SUPFAM" id="SSF46785">
    <property type="entry name" value="Winged helix' DNA-binding domain"/>
    <property type="match status" value="1"/>
</dbReference>
<protein>
    <recommendedName>
        <fullName evidence="1">Reverse transcriptase/retrotransposon-derived protein RNase H-like domain-containing protein</fullName>
    </recommendedName>
</protein>
<evidence type="ECO:0000259" key="1">
    <source>
        <dbReference type="Pfam" id="PF17919"/>
    </source>
</evidence>
<proteinExistence type="predicted"/>
<evidence type="ECO:0000313" key="3">
    <source>
        <dbReference type="Proteomes" id="UP000606974"/>
    </source>
</evidence>
<dbReference type="InterPro" id="IPR041577">
    <property type="entry name" value="RT_RNaseH_2"/>
</dbReference>
<dbReference type="PANTHER" id="PTHR43712">
    <property type="entry name" value="PUTATIVE (AFU_ORTHOLOGUE AFUA_4G14580)-RELATED"/>
    <property type="match status" value="1"/>
</dbReference>
<keyword evidence="3" id="KW-1185">Reference proteome</keyword>
<name>A0A8H7ATN1_9EURO</name>
<sequence length="200" mass="22276">MAVVRRHSKPRRTSFLKSQCWAFDPERGTIVECDASDHTVGGVLSQRGEDGELYRVAFFSTSMAAERVEKENRLDKTFEAIRIIWRYKLLSAVPLDGSASYEEIAATSGLYKPLVFRAIRAAIGNNIFDEDDSGRVRHMAISRLLATDQGFYDAIGLEIEDFGSASTKVIEAWETYGQDTGEGLSRPQLSILGRSISNET</sequence>
<dbReference type="Proteomes" id="UP000606974">
    <property type="component" value="Unassembled WGS sequence"/>
</dbReference>
<dbReference type="AlphaFoldDB" id="A0A8H7ATN1"/>
<dbReference type="Gene3D" id="1.10.10.10">
    <property type="entry name" value="Winged helix-like DNA-binding domain superfamily/Winged helix DNA-binding domain"/>
    <property type="match status" value="1"/>
</dbReference>
<organism evidence="2 3">
    <name type="scientific">Endocarpon pusillum</name>
    <dbReference type="NCBI Taxonomy" id="364733"/>
    <lineage>
        <taxon>Eukaryota</taxon>
        <taxon>Fungi</taxon>
        <taxon>Dikarya</taxon>
        <taxon>Ascomycota</taxon>
        <taxon>Pezizomycotina</taxon>
        <taxon>Eurotiomycetes</taxon>
        <taxon>Chaetothyriomycetidae</taxon>
        <taxon>Verrucariales</taxon>
        <taxon>Verrucariaceae</taxon>
        <taxon>Endocarpon</taxon>
    </lineage>
</organism>
<dbReference type="InterPro" id="IPR036388">
    <property type="entry name" value="WH-like_DNA-bd_sf"/>
</dbReference>
<dbReference type="EMBL" id="JAACFV010000010">
    <property type="protein sequence ID" value="KAF7512752.1"/>
    <property type="molecule type" value="Genomic_DNA"/>
</dbReference>
<dbReference type="InterPro" id="IPR036390">
    <property type="entry name" value="WH_DNA-bd_sf"/>
</dbReference>
<dbReference type="InterPro" id="IPR043502">
    <property type="entry name" value="DNA/RNA_pol_sf"/>
</dbReference>
<gene>
    <name evidence="2" type="ORF">GJ744_000319</name>
</gene>